<proteinExistence type="predicted"/>
<dbReference type="EMBL" id="JAUTAN010000001">
    <property type="protein sequence ID" value="MDQ1103794.1"/>
    <property type="molecule type" value="Genomic_DNA"/>
</dbReference>
<name>A0AAJ1X1T9_9ACTN</name>
<evidence type="ECO:0000313" key="1">
    <source>
        <dbReference type="EMBL" id="MDQ1103794.1"/>
    </source>
</evidence>
<accession>A0AAJ1X1T9</accession>
<dbReference type="Proteomes" id="UP001239215">
    <property type="component" value="Unassembled WGS sequence"/>
</dbReference>
<gene>
    <name evidence="1" type="ORF">QE405_001078</name>
</gene>
<dbReference type="RefSeq" id="WP_373459443.1">
    <property type="nucleotide sequence ID" value="NZ_JAUTAN010000001.1"/>
</dbReference>
<organism evidence="1 2">
    <name type="scientific">Nocardioides zeae</name>
    <dbReference type="NCBI Taxonomy" id="1457234"/>
    <lineage>
        <taxon>Bacteria</taxon>
        <taxon>Bacillati</taxon>
        <taxon>Actinomycetota</taxon>
        <taxon>Actinomycetes</taxon>
        <taxon>Propionibacteriales</taxon>
        <taxon>Nocardioidaceae</taxon>
        <taxon>Nocardioides</taxon>
    </lineage>
</organism>
<comment type="caution">
    <text evidence="1">The sequence shown here is derived from an EMBL/GenBank/DDBJ whole genome shotgun (WGS) entry which is preliminary data.</text>
</comment>
<reference evidence="1" key="1">
    <citation type="submission" date="2023-07" db="EMBL/GenBank/DDBJ databases">
        <title>Functional and genomic diversity of the sorghum phyllosphere microbiome.</title>
        <authorList>
            <person name="Shade A."/>
        </authorList>
    </citation>
    <scope>NUCLEOTIDE SEQUENCE</scope>
    <source>
        <strain evidence="1">SORGH_AS_1067</strain>
    </source>
</reference>
<protein>
    <submittedName>
        <fullName evidence="1">Uncharacterized protein</fullName>
    </submittedName>
</protein>
<dbReference type="Pfam" id="PF11662">
    <property type="entry name" value="DUF3263"/>
    <property type="match status" value="1"/>
</dbReference>
<evidence type="ECO:0000313" key="2">
    <source>
        <dbReference type="Proteomes" id="UP001239215"/>
    </source>
</evidence>
<sequence length="29" mass="3219">MRDCGVSSTRYYQELNALIDEPAALAAYP</sequence>
<dbReference type="InterPro" id="IPR021678">
    <property type="entry name" value="DUF3263"/>
</dbReference>
<dbReference type="AlphaFoldDB" id="A0AAJ1X1T9"/>